<dbReference type="InterPro" id="IPR043519">
    <property type="entry name" value="NT_sf"/>
</dbReference>
<dbReference type="EMBL" id="CAJVQB010148930">
    <property type="protein sequence ID" value="CAG8855395.1"/>
    <property type="molecule type" value="Genomic_DNA"/>
</dbReference>
<dbReference type="PANTHER" id="PTHR12271:SF113">
    <property type="entry name" value="POLY(A) RNA POLYMERASE CID11"/>
    <property type="match status" value="1"/>
</dbReference>
<feature type="non-terminal residue" evidence="2">
    <location>
        <position position="1"/>
    </location>
</feature>
<feature type="domain" description="Poly(A) RNA polymerase mitochondrial-like central palm" evidence="1">
    <location>
        <begin position="2"/>
        <end position="96"/>
    </location>
</feature>
<gene>
    <name evidence="2" type="ORF">GMARGA_LOCUS44216</name>
</gene>
<dbReference type="InterPro" id="IPR054708">
    <property type="entry name" value="MTPAP-like_central"/>
</dbReference>
<comment type="caution">
    <text evidence="2">The sequence shown here is derived from an EMBL/GenBank/DDBJ whole genome shotgun (WGS) entry which is preliminary data.</text>
</comment>
<feature type="non-terminal residue" evidence="2">
    <location>
        <position position="98"/>
    </location>
</feature>
<accession>A0ABN7XK49</accession>
<proteinExistence type="predicted"/>
<protein>
    <submittedName>
        <fullName evidence="2">1593_t:CDS:1</fullName>
    </submittedName>
</protein>
<evidence type="ECO:0000313" key="3">
    <source>
        <dbReference type="Proteomes" id="UP000789901"/>
    </source>
</evidence>
<dbReference type="Pfam" id="PF22600">
    <property type="entry name" value="MTPAP-like_central"/>
    <property type="match status" value="1"/>
</dbReference>
<dbReference type="CDD" id="cd05402">
    <property type="entry name" value="NT_PAP_TUTase"/>
    <property type="match status" value="1"/>
</dbReference>
<dbReference type="Proteomes" id="UP000789901">
    <property type="component" value="Unassembled WGS sequence"/>
</dbReference>
<organism evidence="2 3">
    <name type="scientific">Gigaspora margarita</name>
    <dbReference type="NCBI Taxonomy" id="4874"/>
    <lineage>
        <taxon>Eukaryota</taxon>
        <taxon>Fungi</taxon>
        <taxon>Fungi incertae sedis</taxon>
        <taxon>Mucoromycota</taxon>
        <taxon>Glomeromycotina</taxon>
        <taxon>Glomeromycetes</taxon>
        <taxon>Diversisporales</taxon>
        <taxon>Gigasporaceae</taxon>
        <taxon>Gigaspora</taxon>
    </lineage>
</organism>
<evidence type="ECO:0000313" key="2">
    <source>
        <dbReference type="EMBL" id="CAG8855395.1"/>
    </source>
</evidence>
<sequence length="98" mass="11145">KLLPTSVDQEKRKNFVKKIEKILNHECPNVKIKVNMFGSTVNLLGISTSDVDICVTTPSKELENMLTLSEMLQKHEMKVVKCVPHAKVPIVKFWDPTL</sequence>
<keyword evidence="3" id="KW-1185">Reference proteome</keyword>
<dbReference type="Gene3D" id="3.30.460.10">
    <property type="entry name" value="Beta Polymerase, domain 2"/>
    <property type="match status" value="1"/>
</dbReference>
<dbReference type="PANTHER" id="PTHR12271">
    <property type="entry name" value="POLY A POLYMERASE CID PAP -RELATED"/>
    <property type="match status" value="1"/>
</dbReference>
<name>A0ABN7XK49_GIGMA</name>
<evidence type="ECO:0000259" key="1">
    <source>
        <dbReference type="Pfam" id="PF22600"/>
    </source>
</evidence>
<reference evidence="2 3" key="1">
    <citation type="submission" date="2021-06" db="EMBL/GenBank/DDBJ databases">
        <authorList>
            <person name="Kallberg Y."/>
            <person name="Tangrot J."/>
            <person name="Rosling A."/>
        </authorList>
    </citation>
    <scope>NUCLEOTIDE SEQUENCE [LARGE SCALE GENOMIC DNA]</scope>
    <source>
        <strain evidence="2 3">120-4 pot B 10/14</strain>
    </source>
</reference>
<dbReference type="SUPFAM" id="SSF81301">
    <property type="entry name" value="Nucleotidyltransferase"/>
    <property type="match status" value="1"/>
</dbReference>